<proteinExistence type="predicted"/>
<keyword evidence="3" id="KW-1185">Reference proteome</keyword>
<accession>A0ABS4E0S5</accession>
<evidence type="ECO:0000313" key="3">
    <source>
        <dbReference type="Proteomes" id="UP000759443"/>
    </source>
</evidence>
<gene>
    <name evidence="2" type="ORF">J2Z17_002981</name>
</gene>
<dbReference type="SUPFAM" id="SSF48695">
    <property type="entry name" value="Multiheme cytochromes"/>
    <property type="match status" value="1"/>
</dbReference>
<comment type="caution">
    <text evidence="2">The sequence shown here is derived from an EMBL/GenBank/DDBJ whole genome shotgun (WGS) entry which is preliminary data.</text>
</comment>
<dbReference type="EMBL" id="JAGGJU010000008">
    <property type="protein sequence ID" value="MBP1851533.1"/>
    <property type="molecule type" value="Genomic_DNA"/>
</dbReference>
<dbReference type="RefSeq" id="WP_245224127.1">
    <property type="nucleotide sequence ID" value="NZ_JAGGJU010000008.1"/>
</dbReference>
<sequence>MASAALVAAGLVLAGIAGVADSAEVELRAPDAFADIGDGNARSKALFTEMGKVIESPRCMNCHPRTDRPTQHEGLAHTPPVLRGPDGRGVAGLECSTCHGAENVTFPDGKGSIPGHEDWHLAPRSMGWQGLDLSAICAQIKDPERNGGRSMADLVHHNAEDTLVGWAWNPGIGRMPAPGSQQLFGELTRAWIASGAACPDPLAN</sequence>
<evidence type="ECO:0000313" key="2">
    <source>
        <dbReference type="EMBL" id="MBP1851533.1"/>
    </source>
</evidence>
<dbReference type="Proteomes" id="UP000759443">
    <property type="component" value="Unassembled WGS sequence"/>
</dbReference>
<feature type="signal peptide" evidence="1">
    <location>
        <begin position="1"/>
        <end position="19"/>
    </location>
</feature>
<name>A0ABS4E0S5_9HYPH</name>
<reference evidence="2 3" key="1">
    <citation type="submission" date="2021-03" db="EMBL/GenBank/DDBJ databases">
        <title>Genomic Encyclopedia of Type Strains, Phase IV (KMG-IV): sequencing the most valuable type-strain genomes for metagenomic binning, comparative biology and taxonomic classification.</title>
        <authorList>
            <person name="Goeker M."/>
        </authorList>
    </citation>
    <scope>NUCLEOTIDE SEQUENCE [LARGE SCALE GENOMIC DNA]</scope>
    <source>
        <strain evidence="2 3">DSM 21600</strain>
    </source>
</reference>
<organism evidence="2 3">
    <name type="scientific">Rhizobium halophytocola</name>
    <dbReference type="NCBI Taxonomy" id="735519"/>
    <lineage>
        <taxon>Bacteria</taxon>
        <taxon>Pseudomonadati</taxon>
        <taxon>Pseudomonadota</taxon>
        <taxon>Alphaproteobacteria</taxon>
        <taxon>Hyphomicrobiales</taxon>
        <taxon>Rhizobiaceae</taxon>
        <taxon>Rhizobium/Agrobacterium group</taxon>
        <taxon>Rhizobium</taxon>
    </lineage>
</organism>
<feature type="chain" id="PRO_5045717485" evidence="1">
    <location>
        <begin position="20"/>
        <end position="204"/>
    </location>
</feature>
<protein>
    <submittedName>
        <fullName evidence="2">Cytochrome c5</fullName>
    </submittedName>
</protein>
<keyword evidence="1" id="KW-0732">Signal</keyword>
<dbReference type="InterPro" id="IPR036280">
    <property type="entry name" value="Multihaem_cyt_sf"/>
</dbReference>
<evidence type="ECO:0000256" key="1">
    <source>
        <dbReference type="SAM" id="SignalP"/>
    </source>
</evidence>